<feature type="non-terminal residue" evidence="1">
    <location>
        <position position="385"/>
    </location>
</feature>
<protein>
    <submittedName>
        <fullName evidence="1">Nucleocapsid protein</fullName>
    </submittedName>
</protein>
<accession>A0A0B5KY70</accession>
<reference evidence="1" key="1">
    <citation type="submission" date="2014-09" db="EMBL/GenBank/DDBJ databases">
        <authorList>
            <person name="Li C.-X."/>
            <person name="Shi M."/>
            <person name="Tian J.-H."/>
            <person name="Lin X.-D."/>
            <person name="Kang Y.-J."/>
            <person name="Qin X.-C."/>
            <person name="Chen L.-J."/>
            <person name="Xu J."/>
            <person name="Holmes E.C."/>
        </authorList>
    </citation>
    <scope>NUCLEOTIDE SEQUENCE</scope>
    <source>
        <strain evidence="1">WHYC03</strain>
    </source>
</reference>
<keyword evidence="1" id="KW-0946">Virion</keyword>
<reference evidence="1" key="2">
    <citation type="journal article" date="2015" name="Elife">
        <title>Unprecedented genomic diversity of RNA viruses in arthropods reveals the ancestry of negative-sense RNA viruses.</title>
        <authorList>
            <person name="Li C.X."/>
            <person name="Shi M."/>
            <person name="Tian J.H."/>
            <person name="Lin X.D."/>
            <person name="Kang Y.J."/>
            <person name="Chen L.J."/>
            <person name="Qin X.C."/>
            <person name="Xu J."/>
            <person name="Holmes E.C."/>
            <person name="Zhang Y.Z."/>
        </authorList>
    </citation>
    <scope>NUCLEOTIDE SEQUENCE</scope>
    <source>
        <strain evidence="1">WHYC03</strain>
    </source>
</reference>
<name>A0A0B5KY70_9VIRU</name>
<gene>
    <name evidence="1" type="primary">N</name>
</gene>
<keyword evidence="1" id="KW-0543">Viral nucleoprotein</keyword>
<organism evidence="1">
    <name type="scientific">Wuhan Insect virus 1</name>
    <dbReference type="NCBI Taxonomy" id="1608106"/>
    <lineage>
        <taxon>Viruses</taxon>
        <taxon>Riboviria</taxon>
        <taxon>Orthornavirae</taxon>
        <taxon>Negarnaviricota</taxon>
        <taxon>Polyploviricotina</taxon>
        <taxon>Bunyaviricetes</taxon>
        <taxon>Elliovirales</taxon>
        <taxon>Peribunyaviridae</taxon>
    </lineage>
</organism>
<dbReference type="GO" id="GO:0019013">
    <property type="term" value="C:viral nucleocapsid"/>
    <property type="evidence" value="ECO:0007669"/>
    <property type="project" value="UniProtKB-KW"/>
</dbReference>
<dbReference type="EMBL" id="KM817752">
    <property type="protein sequence ID" value="AJG39323.1"/>
    <property type="molecule type" value="Viral_cRNA"/>
</dbReference>
<proteinExistence type="predicted"/>
<sequence length="385" mass="44250">MSDDSIAGTSTRMIPHKMEESFQVALEAIRNKHVDFKVAVESLPRPDIIKNEYQHTISQAPAFFYHPTLNDIIVFPAYGMTYCIPSKESKELLEAFNDHPRAFTGKPLEFFRKYPVSLMVHPFSTRIYRDSNNYFKRWFIIHYWKNLIKFTGSKLPDYQSKLTTSSTTLFEDFQEKITNSYNLETELEPRTWFDGAFLNVMSGNIPIDLIAKFSHLSVEKDVVEIFVNEANIQPSDLAVSFLAIETPSVLNLNAMLIKEKPFSATAFESFLNQAQNANITIIEDVLSSGLIDCWERIKDDIDLFKYAGYDPQVTRNILMEKNKTMNTFEEPFGSIRIKFGKGYIFNDVCFLVVLALMRGNNLKSILTKSDPILITILKQLINNYG</sequence>
<evidence type="ECO:0000313" key="1">
    <source>
        <dbReference type="EMBL" id="AJG39323.1"/>
    </source>
</evidence>